<evidence type="ECO:0000313" key="2">
    <source>
        <dbReference type="EMBL" id="GAA2639854.1"/>
    </source>
</evidence>
<dbReference type="EMBL" id="BAAASJ010000039">
    <property type="protein sequence ID" value="GAA2639854.1"/>
    <property type="molecule type" value="Genomic_DNA"/>
</dbReference>
<organism evidence="2 3">
    <name type="scientific">Streptomyces vastus</name>
    <dbReference type="NCBI Taxonomy" id="285451"/>
    <lineage>
        <taxon>Bacteria</taxon>
        <taxon>Bacillati</taxon>
        <taxon>Actinomycetota</taxon>
        <taxon>Actinomycetes</taxon>
        <taxon>Kitasatosporales</taxon>
        <taxon>Streptomycetaceae</taxon>
        <taxon>Streptomyces</taxon>
    </lineage>
</organism>
<feature type="region of interest" description="Disordered" evidence="1">
    <location>
        <begin position="26"/>
        <end position="51"/>
    </location>
</feature>
<name>A0ABN3R007_9ACTN</name>
<dbReference type="RefSeq" id="WP_344391630.1">
    <property type="nucleotide sequence ID" value="NZ_BAAASJ010000039.1"/>
</dbReference>
<accession>A0ABN3R007</accession>
<evidence type="ECO:0000313" key="3">
    <source>
        <dbReference type="Proteomes" id="UP001500151"/>
    </source>
</evidence>
<sequence length="117" mass="13373">MLHVIAHALDRIRVFFAPRGKHRLVAPARATEPRPPTRSTAPVTPRSKSPRPAIAATVRTWYEPIDGAATQLVRPYLKAYEHDEKARLQRLRRDTLWCATYGIDLDTRDIHSRLEVA</sequence>
<proteinExistence type="predicted"/>
<protein>
    <submittedName>
        <fullName evidence="2">Uncharacterized protein</fullName>
    </submittedName>
</protein>
<dbReference type="Proteomes" id="UP001500151">
    <property type="component" value="Unassembled WGS sequence"/>
</dbReference>
<reference evidence="2 3" key="1">
    <citation type="journal article" date="2019" name="Int. J. Syst. Evol. Microbiol.">
        <title>The Global Catalogue of Microorganisms (GCM) 10K type strain sequencing project: providing services to taxonomists for standard genome sequencing and annotation.</title>
        <authorList>
            <consortium name="The Broad Institute Genomics Platform"/>
            <consortium name="The Broad Institute Genome Sequencing Center for Infectious Disease"/>
            <person name="Wu L."/>
            <person name="Ma J."/>
        </authorList>
    </citation>
    <scope>NUCLEOTIDE SEQUENCE [LARGE SCALE GENOMIC DNA]</scope>
    <source>
        <strain evidence="2 3">JCM 4524</strain>
    </source>
</reference>
<evidence type="ECO:0000256" key="1">
    <source>
        <dbReference type="SAM" id="MobiDB-lite"/>
    </source>
</evidence>
<comment type="caution">
    <text evidence="2">The sequence shown here is derived from an EMBL/GenBank/DDBJ whole genome shotgun (WGS) entry which is preliminary data.</text>
</comment>
<keyword evidence="3" id="KW-1185">Reference proteome</keyword>
<gene>
    <name evidence="2" type="ORF">GCM10010307_39490</name>
</gene>